<evidence type="ECO:0000313" key="3">
    <source>
        <dbReference type="Proteomes" id="UP000297706"/>
    </source>
</evidence>
<dbReference type="SUPFAM" id="SSF48452">
    <property type="entry name" value="TPR-like"/>
    <property type="match status" value="1"/>
</dbReference>
<dbReference type="PROSITE" id="PS51257">
    <property type="entry name" value="PROKAR_LIPOPROTEIN"/>
    <property type="match status" value="1"/>
</dbReference>
<dbReference type="OrthoDB" id="8559597at2"/>
<dbReference type="InterPro" id="IPR011990">
    <property type="entry name" value="TPR-like_helical_dom_sf"/>
</dbReference>
<keyword evidence="1" id="KW-0732">Signal</keyword>
<dbReference type="AlphaFoldDB" id="A0A4Y9VQL2"/>
<name>A0A4Y9VQL2_9PROT</name>
<organism evidence="2 3">
    <name type="scientific">Methylotenera oryzisoli</name>
    <dbReference type="NCBI Taxonomy" id="2080758"/>
    <lineage>
        <taxon>Bacteria</taxon>
        <taxon>Pseudomonadati</taxon>
        <taxon>Pseudomonadota</taxon>
        <taxon>Betaproteobacteria</taxon>
        <taxon>Nitrosomonadales</taxon>
        <taxon>Methylophilaceae</taxon>
        <taxon>Methylotenera</taxon>
    </lineage>
</organism>
<gene>
    <name evidence="2" type="ORF">C3Y98_09560</name>
</gene>
<dbReference type="Pfam" id="PF13365">
    <property type="entry name" value="Trypsin_2"/>
    <property type="match status" value="1"/>
</dbReference>
<keyword evidence="2" id="KW-0378">Hydrolase</keyword>
<dbReference type="EMBL" id="PQVH01000012">
    <property type="protein sequence ID" value="TFW70558.1"/>
    <property type="molecule type" value="Genomic_DNA"/>
</dbReference>
<comment type="caution">
    <text evidence="2">The sequence shown here is derived from an EMBL/GenBank/DDBJ whole genome shotgun (WGS) entry which is preliminary data.</text>
</comment>
<dbReference type="InterPro" id="IPR043504">
    <property type="entry name" value="Peptidase_S1_PA_chymotrypsin"/>
</dbReference>
<dbReference type="InterPro" id="IPR009003">
    <property type="entry name" value="Peptidase_S1_PA"/>
</dbReference>
<proteinExistence type="predicted"/>
<keyword evidence="2" id="KW-0645">Protease</keyword>
<dbReference type="GO" id="GO:0006508">
    <property type="term" value="P:proteolysis"/>
    <property type="evidence" value="ECO:0007669"/>
    <property type="project" value="UniProtKB-KW"/>
</dbReference>
<dbReference type="Gene3D" id="1.25.40.10">
    <property type="entry name" value="Tetratricopeptide repeat domain"/>
    <property type="match status" value="1"/>
</dbReference>
<sequence>MRKPILSLGLILTLGCVFGHHFAVAAPPDSLVYALKSTVVKIRVVLPDGRYGVGSGVVVAKDQVVTNCHVIANAYAINIIKFGESHRATSLKADWEHDLCIAGFDGLDTTVATLGESTNLQYEQSVFTISFPNNSPRPLTTYGAVKALYPMDDSVIIRSSNDFRLGASGGAMFSDDGKLVGIITLKSPGRNAFYYNMPVEWIKNLLKQPEISLNTKGESPFWDAPEEKRPYFMRVIQPYQTQDWATLKKLSTEWVLAEPSTSEAINYLAIAEYNLKETKNAEQHFTQLYAQNKHHSSALLYLGMIAAESGNKDEAIKTATLLDQLDKDAAMQLNEKLGIKTSGDCSVSQC</sequence>
<dbReference type="RefSeq" id="WP_135278364.1">
    <property type="nucleotide sequence ID" value="NZ_PQVH01000012.1"/>
</dbReference>
<accession>A0A4Y9VQL2</accession>
<dbReference type="GO" id="GO:0008233">
    <property type="term" value="F:peptidase activity"/>
    <property type="evidence" value="ECO:0007669"/>
    <property type="project" value="UniProtKB-KW"/>
</dbReference>
<feature type="chain" id="PRO_5021212379" evidence="1">
    <location>
        <begin position="26"/>
        <end position="350"/>
    </location>
</feature>
<dbReference type="SUPFAM" id="SSF50494">
    <property type="entry name" value="Trypsin-like serine proteases"/>
    <property type="match status" value="1"/>
</dbReference>
<keyword evidence="3" id="KW-1185">Reference proteome</keyword>
<dbReference type="Proteomes" id="UP000297706">
    <property type="component" value="Unassembled WGS sequence"/>
</dbReference>
<feature type="signal peptide" evidence="1">
    <location>
        <begin position="1"/>
        <end position="25"/>
    </location>
</feature>
<protein>
    <submittedName>
        <fullName evidence="2">Serine protease</fullName>
    </submittedName>
</protein>
<reference evidence="2 3" key="1">
    <citation type="submission" date="2018-02" db="EMBL/GenBank/DDBJ databases">
        <title>A novel lanthanide dependent methylotroph, Methylotenera sp. La3113.</title>
        <authorList>
            <person name="Lv H."/>
            <person name="Tani A."/>
        </authorList>
    </citation>
    <scope>NUCLEOTIDE SEQUENCE [LARGE SCALE GENOMIC DNA]</scope>
    <source>
        <strain evidence="2 3">La3113</strain>
    </source>
</reference>
<evidence type="ECO:0000313" key="2">
    <source>
        <dbReference type="EMBL" id="TFW70558.1"/>
    </source>
</evidence>
<evidence type="ECO:0000256" key="1">
    <source>
        <dbReference type="SAM" id="SignalP"/>
    </source>
</evidence>
<dbReference type="Gene3D" id="2.40.10.10">
    <property type="entry name" value="Trypsin-like serine proteases"/>
    <property type="match status" value="2"/>
</dbReference>